<evidence type="ECO:0000313" key="3">
    <source>
        <dbReference type="EMBL" id="KAJ8612570.1"/>
    </source>
</evidence>
<evidence type="ECO:0000256" key="1">
    <source>
        <dbReference type="SAM" id="Phobius"/>
    </source>
</evidence>
<dbReference type="Proteomes" id="UP001230188">
    <property type="component" value="Unassembled WGS sequence"/>
</dbReference>
<feature type="transmembrane region" description="Helical" evidence="1">
    <location>
        <begin position="158"/>
        <end position="181"/>
    </location>
</feature>
<gene>
    <name evidence="3" type="ORF">CTAYLR_007208</name>
</gene>
<feature type="transmembrane region" description="Helical" evidence="1">
    <location>
        <begin position="119"/>
        <end position="138"/>
    </location>
</feature>
<keyword evidence="1" id="KW-0812">Transmembrane</keyword>
<comment type="caution">
    <text evidence="3">The sequence shown here is derived from an EMBL/GenBank/DDBJ whole genome shotgun (WGS) entry which is preliminary data.</text>
</comment>
<dbReference type="AlphaFoldDB" id="A0AAD7XR72"/>
<sequence length="251" mass="27460">MRTMIRPDKRSVVVSAILLTMPSVIMWFECVRSTRAVRACLVFHLFMAIALVFHRGGEVRRSGAADPRPVGSFAAFLAIGLALYLCCRAASSPGEYLGVGLESFRDTLDAYGVDDPFKMAVFAVYFSTINPILEELFWRTVLRARLARDYDAKQAPPFFLGSPSDALAASAYAAYHAIIIANLMPPWFNLGVAFPFLVAFGQALAFVVDRKGLSTAIALHAALDLSAACWIYDLRFGCLDPFFAAAVMPTP</sequence>
<dbReference type="GO" id="GO:0080120">
    <property type="term" value="P:CAAX-box protein maturation"/>
    <property type="evidence" value="ECO:0007669"/>
    <property type="project" value="UniProtKB-ARBA"/>
</dbReference>
<dbReference type="InterPro" id="IPR003675">
    <property type="entry name" value="Rce1/LyrA-like_dom"/>
</dbReference>
<evidence type="ECO:0000259" key="2">
    <source>
        <dbReference type="Pfam" id="PF02517"/>
    </source>
</evidence>
<evidence type="ECO:0000313" key="4">
    <source>
        <dbReference type="Proteomes" id="UP001230188"/>
    </source>
</evidence>
<dbReference type="EMBL" id="JAQMWT010000046">
    <property type="protein sequence ID" value="KAJ8612570.1"/>
    <property type="molecule type" value="Genomic_DNA"/>
</dbReference>
<proteinExistence type="predicted"/>
<keyword evidence="1" id="KW-1133">Transmembrane helix</keyword>
<protein>
    <recommendedName>
        <fullName evidence="2">CAAX prenyl protease 2/Lysostaphin resistance protein A-like domain-containing protein</fullName>
    </recommendedName>
</protein>
<feature type="transmembrane region" description="Helical" evidence="1">
    <location>
        <begin position="187"/>
        <end position="208"/>
    </location>
</feature>
<dbReference type="Pfam" id="PF02517">
    <property type="entry name" value="Rce1-like"/>
    <property type="match status" value="1"/>
</dbReference>
<accession>A0AAD7XR72</accession>
<reference evidence="3" key="1">
    <citation type="submission" date="2023-01" db="EMBL/GenBank/DDBJ databases">
        <title>Metagenome sequencing of chrysophaentin producing Chrysophaeum taylorii.</title>
        <authorList>
            <person name="Davison J."/>
            <person name="Bewley C."/>
        </authorList>
    </citation>
    <scope>NUCLEOTIDE SEQUENCE</scope>
    <source>
        <strain evidence="3">NIES-1699</strain>
    </source>
</reference>
<organism evidence="3 4">
    <name type="scientific">Chrysophaeum taylorii</name>
    <dbReference type="NCBI Taxonomy" id="2483200"/>
    <lineage>
        <taxon>Eukaryota</taxon>
        <taxon>Sar</taxon>
        <taxon>Stramenopiles</taxon>
        <taxon>Ochrophyta</taxon>
        <taxon>Pelagophyceae</taxon>
        <taxon>Pelagomonadales</taxon>
        <taxon>Pelagomonadaceae</taxon>
        <taxon>Chrysophaeum</taxon>
    </lineage>
</organism>
<feature type="transmembrane region" description="Helical" evidence="1">
    <location>
        <begin position="35"/>
        <end position="53"/>
    </location>
</feature>
<keyword evidence="1" id="KW-0472">Membrane</keyword>
<keyword evidence="4" id="KW-1185">Reference proteome</keyword>
<name>A0AAD7XR72_9STRA</name>
<dbReference type="GO" id="GO:0004175">
    <property type="term" value="F:endopeptidase activity"/>
    <property type="evidence" value="ECO:0007669"/>
    <property type="project" value="UniProtKB-ARBA"/>
</dbReference>
<feature type="domain" description="CAAX prenyl protease 2/Lysostaphin resistance protein A-like" evidence="2">
    <location>
        <begin position="119"/>
        <end position="225"/>
    </location>
</feature>
<feature type="transmembrane region" description="Helical" evidence="1">
    <location>
        <begin position="12"/>
        <end position="29"/>
    </location>
</feature>
<feature type="transmembrane region" description="Helical" evidence="1">
    <location>
        <begin position="73"/>
        <end position="91"/>
    </location>
</feature>